<evidence type="ECO:0000313" key="7">
    <source>
        <dbReference type="Proteomes" id="UP001183410"/>
    </source>
</evidence>
<keyword evidence="3 6" id="KW-0378">Hydrolase</keyword>
<dbReference type="EMBL" id="JAVREO010000009">
    <property type="protein sequence ID" value="MDT0268055.1"/>
    <property type="molecule type" value="Genomic_DNA"/>
</dbReference>
<feature type="domain" description="AB hydrolase-1" evidence="4">
    <location>
        <begin position="119"/>
        <end position="304"/>
    </location>
</feature>
<dbReference type="PANTHER" id="PTHR43248:SF29">
    <property type="entry name" value="TRIPEPTIDYL AMINOPEPTIDASE"/>
    <property type="match status" value="1"/>
</dbReference>
<dbReference type="SUPFAM" id="SSF53474">
    <property type="entry name" value="alpha/beta-Hydrolases"/>
    <property type="match status" value="1"/>
</dbReference>
<dbReference type="PANTHER" id="PTHR43248">
    <property type="entry name" value="2-SUCCINYL-6-HYDROXY-2,4-CYCLOHEXADIENE-1-CARBOXYLATE SYNTHASE"/>
    <property type="match status" value="1"/>
</dbReference>
<comment type="caution">
    <text evidence="6">The sequence shown here is derived from an EMBL/GenBank/DDBJ whole genome shotgun (WGS) entry which is preliminary data.</text>
</comment>
<name>A0ABU2JSV8_9ACTN</name>
<dbReference type="InterPro" id="IPR051601">
    <property type="entry name" value="Serine_prot/Carboxylest_S33"/>
</dbReference>
<dbReference type="GO" id="GO:0016787">
    <property type="term" value="F:hydrolase activity"/>
    <property type="evidence" value="ECO:0007669"/>
    <property type="project" value="UniProtKB-KW"/>
</dbReference>
<comment type="similarity">
    <text evidence="1">Belongs to the peptidase S33 family.</text>
</comment>
<evidence type="ECO:0000259" key="5">
    <source>
        <dbReference type="Pfam" id="PF08386"/>
    </source>
</evidence>
<dbReference type="InterPro" id="IPR029058">
    <property type="entry name" value="AB_hydrolase_fold"/>
</dbReference>
<evidence type="ECO:0000256" key="3">
    <source>
        <dbReference type="ARBA" id="ARBA00022801"/>
    </source>
</evidence>
<evidence type="ECO:0000259" key="4">
    <source>
        <dbReference type="Pfam" id="PF00561"/>
    </source>
</evidence>
<keyword evidence="7" id="KW-1185">Reference proteome</keyword>
<sequence>MALSGTRGPRVVGVALGALAVLTSLLVAPAGAAPAEPADRSAAPPDPAASGVADRLARPLDWGPCDADALAPVPEADRALYSCADQLVPLDHDRPRGERISIALMRRAAEDPGRRIGSLVVNPGGPGSPGRLLAATIADRVDDRVLDAFDIVGFDPRGVGGSTRIECFTDASDAIDVFAGQLAIPITDEEVAGTLNAFARYGDFCARNAGPLLAHMATRDVAHDLEWLRAGLGERRLNYLGQSYGTLLGATYANLYPHRVRAMVFDSAVDPQLRTNDGLQQDRERAAGFEASLDAFLAECQQVGDACAFGTGDPRAKFAELRDHLRQQPIRLPDGTELDINSFTTGAAYGLFFSAALPGLAAEFQAAYDVLHPPADPPAPTAADFPLLRAGGQAAGFTGADGVDGTDGAAGAVEENPYRDYDPHFAVNCSDKPYAHEQRDVPGIVAEWETESPTFARFQAFAEEAACPVWPAASPDRYSGPWDRETRHPVLVLGGLHDPATPYAFSRRMTEQLGNARLLTMDGYGHGLLGLSTEADAAIADYLIRLRVPAPGTVVEPDLPLFPG</sequence>
<dbReference type="Gene3D" id="3.40.50.1820">
    <property type="entry name" value="alpha/beta hydrolase"/>
    <property type="match status" value="1"/>
</dbReference>
<evidence type="ECO:0000256" key="1">
    <source>
        <dbReference type="ARBA" id="ARBA00010088"/>
    </source>
</evidence>
<organism evidence="6 7">
    <name type="scientific">Streptomyces chisholmiae</name>
    <dbReference type="NCBI Taxonomy" id="3075540"/>
    <lineage>
        <taxon>Bacteria</taxon>
        <taxon>Bacillati</taxon>
        <taxon>Actinomycetota</taxon>
        <taxon>Actinomycetes</taxon>
        <taxon>Kitasatosporales</taxon>
        <taxon>Streptomycetaceae</taxon>
        <taxon>Streptomyces</taxon>
    </lineage>
</organism>
<dbReference type="InterPro" id="IPR000073">
    <property type="entry name" value="AB_hydrolase_1"/>
</dbReference>
<evidence type="ECO:0000313" key="6">
    <source>
        <dbReference type="EMBL" id="MDT0268055.1"/>
    </source>
</evidence>
<reference evidence="7" key="1">
    <citation type="submission" date="2023-07" db="EMBL/GenBank/DDBJ databases">
        <title>30 novel species of actinomycetes from the DSMZ collection.</title>
        <authorList>
            <person name="Nouioui I."/>
        </authorList>
    </citation>
    <scope>NUCLEOTIDE SEQUENCE [LARGE SCALE GENOMIC DNA]</scope>
    <source>
        <strain evidence="7">DSM 44915</strain>
    </source>
</reference>
<dbReference type="RefSeq" id="WP_311668140.1">
    <property type="nucleotide sequence ID" value="NZ_JAVREO010000009.1"/>
</dbReference>
<gene>
    <name evidence="6" type="ORF">RM844_17375</name>
</gene>
<accession>A0ABU2JSV8</accession>
<proteinExistence type="inferred from homology"/>
<dbReference type="Pfam" id="PF00561">
    <property type="entry name" value="Abhydrolase_1"/>
    <property type="match status" value="1"/>
</dbReference>
<dbReference type="Pfam" id="PF08386">
    <property type="entry name" value="Abhydrolase_4"/>
    <property type="match status" value="1"/>
</dbReference>
<feature type="domain" description="Peptidase S33 tripeptidyl aminopeptidase-like C-terminal" evidence="5">
    <location>
        <begin position="462"/>
        <end position="554"/>
    </location>
</feature>
<dbReference type="Proteomes" id="UP001183410">
    <property type="component" value="Unassembled WGS sequence"/>
</dbReference>
<dbReference type="InterPro" id="IPR013595">
    <property type="entry name" value="Pept_S33_TAP-like_C"/>
</dbReference>
<protein>
    <submittedName>
        <fullName evidence="6">Alpha/beta hydrolase</fullName>
    </submittedName>
</protein>
<evidence type="ECO:0000256" key="2">
    <source>
        <dbReference type="ARBA" id="ARBA00022729"/>
    </source>
</evidence>
<keyword evidence="2" id="KW-0732">Signal</keyword>